<dbReference type="AlphaFoldDB" id="A0A161TEU4"/>
<feature type="chain" id="PRO_5007827003" description="Yeast cell wall synthesis Kre9/Knh1-like N-terminal domain-containing protein" evidence="3">
    <location>
        <begin position="20"/>
        <end position="237"/>
    </location>
</feature>
<dbReference type="Pfam" id="PF10342">
    <property type="entry name" value="Kre9_KNH"/>
    <property type="match status" value="1"/>
</dbReference>
<protein>
    <recommendedName>
        <fullName evidence="4">Yeast cell wall synthesis Kre9/Knh1-like N-terminal domain-containing protein</fullName>
    </recommendedName>
</protein>
<dbReference type="InterPro" id="IPR052982">
    <property type="entry name" value="SRP1/TIP1-like"/>
</dbReference>
<evidence type="ECO:0000256" key="2">
    <source>
        <dbReference type="SAM" id="MobiDB-lite"/>
    </source>
</evidence>
<keyword evidence="1 3" id="KW-0732">Signal</keyword>
<feature type="region of interest" description="Disordered" evidence="2">
    <location>
        <begin position="134"/>
        <end position="154"/>
    </location>
</feature>
<evidence type="ECO:0000313" key="5">
    <source>
        <dbReference type="EMBL" id="KZF24477.1"/>
    </source>
</evidence>
<feature type="domain" description="Yeast cell wall synthesis Kre9/Knh1-like N-terminal" evidence="4">
    <location>
        <begin position="35"/>
        <end position="123"/>
    </location>
</feature>
<accession>A0A161TEU4</accession>
<dbReference type="InterPro" id="IPR018466">
    <property type="entry name" value="Kre9/Knh1-like_N"/>
</dbReference>
<name>A0A161TEU4_XYLHT</name>
<reference evidence="5 6" key="1">
    <citation type="journal article" date="2016" name="Fungal Biol.">
        <title>The genome of Xylona heveae provides a window into fungal endophytism.</title>
        <authorList>
            <person name="Gazis R."/>
            <person name="Kuo A."/>
            <person name="Riley R."/>
            <person name="LaButti K."/>
            <person name="Lipzen A."/>
            <person name="Lin J."/>
            <person name="Amirebrahimi M."/>
            <person name="Hesse C.N."/>
            <person name="Spatafora J.W."/>
            <person name="Henrissat B."/>
            <person name="Hainaut M."/>
            <person name="Grigoriev I.V."/>
            <person name="Hibbett D.S."/>
        </authorList>
    </citation>
    <scope>NUCLEOTIDE SEQUENCE [LARGE SCALE GENOMIC DNA]</scope>
    <source>
        <strain evidence="5 6">TC161</strain>
    </source>
</reference>
<dbReference type="PANTHER" id="PTHR40633:SF1">
    <property type="entry name" value="GPI ANCHORED SERINE-THREONINE RICH PROTEIN (AFU_ORTHOLOGUE AFUA_1G03630)"/>
    <property type="match status" value="1"/>
</dbReference>
<sequence length="237" mass="23967">MRFSAFAFASAALATLASAYTTPKGDAPEGNPITKPGLNELVPAGTQYEITWNPTTDGTVSLVLLRGPSTDVVPMYAIAEKIDNSGKFYWTPKDDLQPDTTHYGLEIIDDATGQYQYSTQFGISNKQYSGSSSSSSSAAASSAAPSSTQAPTGAASATNTFVTSSTGTAAPFTSSTGYPLANSTSSYGAQSTFKTMPSASATGAKNGTALPTGAAGRMAMNFGGVVLGAGAAIAMAL</sequence>
<gene>
    <name evidence="5" type="ORF">L228DRAFT_237402</name>
</gene>
<evidence type="ECO:0000256" key="3">
    <source>
        <dbReference type="SAM" id="SignalP"/>
    </source>
</evidence>
<dbReference type="OMA" id="ACKPFTI"/>
<dbReference type="PANTHER" id="PTHR40633">
    <property type="entry name" value="MATRIX PROTEIN, PUTATIVE (AFU_ORTHOLOGUE AFUA_8G05410)-RELATED"/>
    <property type="match status" value="1"/>
</dbReference>
<dbReference type="GeneID" id="28896067"/>
<dbReference type="EMBL" id="KV407456">
    <property type="protein sequence ID" value="KZF24477.1"/>
    <property type="molecule type" value="Genomic_DNA"/>
</dbReference>
<dbReference type="RefSeq" id="XP_018190032.1">
    <property type="nucleotide sequence ID" value="XM_018330930.1"/>
</dbReference>
<feature type="signal peptide" evidence="3">
    <location>
        <begin position="1"/>
        <end position="19"/>
    </location>
</feature>
<proteinExistence type="predicted"/>
<keyword evidence="6" id="KW-1185">Reference proteome</keyword>
<evidence type="ECO:0000313" key="6">
    <source>
        <dbReference type="Proteomes" id="UP000076632"/>
    </source>
</evidence>
<dbReference type="OrthoDB" id="4094614at2759"/>
<dbReference type="Proteomes" id="UP000076632">
    <property type="component" value="Unassembled WGS sequence"/>
</dbReference>
<dbReference type="InParanoid" id="A0A161TEU4"/>
<organism evidence="5 6">
    <name type="scientific">Xylona heveae (strain CBS 132557 / TC161)</name>
    <dbReference type="NCBI Taxonomy" id="1328760"/>
    <lineage>
        <taxon>Eukaryota</taxon>
        <taxon>Fungi</taxon>
        <taxon>Dikarya</taxon>
        <taxon>Ascomycota</taxon>
        <taxon>Pezizomycotina</taxon>
        <taxon>Xylonomycetes</taxon>
        <taxon>Xylonales</taxon>
        <taxon>Xylonaceae</taxon>
        <taxon>Xylona</taxon>
    </lineage>
</organism>
<evidence type="ECO:0000259" key="4">
    <source>
        <dbReference type="Pfam" id="PF10342"/>
    </source>
</evidence>
<evidence type="ECO:0000256" key="1">
    <source>
        <dbReference type="ARBA" id="ARBA00022729"/>
    </source>
</evidence>